<dbReference type="eggNOG" id="COG3212">
    <property type="taxonomic scope" value="Bacteria"/>
</dbReference>
<reference evidence="2" key="1">
    <citation type="submission" date="2011-05" db="EMBL/GenBank/DDBJ databases">
        <title>Complete sequence of Desulfotomaculum carboxydivorans CO-1-SRB.</title>
        <authorList>
            <consortium name="US DOE Joint Genome Institute"/>
            <person name="Lucas S."/>
            <person name="Han J."/>
            <person name="Lapidus A."/>
            <person name="Cheng J.-F."/>
            <person name="Goodwin L."/>
            <person name="Pitluck S."/>
            <person name="Peters L."/>
            <person name="Mikhailova N."/>
            <person name="Lu M."/>
            <person name="Han C."/>
            <person name="Tapia R."/>
            <person name="Land M."/>
            <person name="Hauser L."/>
            <person name="Kyrpides N."/>
            <person name="Ivanova N."/>
            <person name="Pagani I."/>
            <person name="Stams A."/>
            <person name="Plugge C."/>
            <person name="Muyzer G."/>
            <person name="Kuever J."/>
            <person name="Parshina S."/>
            <person name="Ivanova A."/>
            <person name="Nazina T."/>
            <person name="Woyke T."/>
        </authorList>
    </citation>
    <scope>NUCLEOTIDE SEQUENCE [LARGE SCALE GENOMIC DNA]</scope>
    <source>
        <strain evidence="2">CO-1-SRB</strain>
    </source>
</reference>
<proteinExistence type="predicted"/>
<dbReference type="Proteomes" id="UP000009226">
    <property type="component" value="Chromosome"/>
</dbReference>
<evidence type="ECO:0000256" key="1">
    <source>
        <dbReference type="SAM" id="SignalP"/>
    </source>
</evidence>
<dbReference type="AlphaFoldDB" id="F6B3S8"/>
<evidence type="ECO:0000313" key="2">
    <source>
        <dbReference type="EMBL" id="AEF95237.1"/>
    </source>
</evidence>
<feature type="signal peptide" evidence="1">
    <location>
        <begin position="1"/>
        <end position="23"/>
    </location>
</feature>
<dbReference type="HOGENOM" id="CLU_098908_0_0_9"/>
<feature type="chain" id="PRO_5039580215" description="Propeptide PepSY amd peptidase M4" evidence="1">
    <location>
        <begin position="24"/>
        <end position="252"/>
    </location>
</feature>
<organism evidence="2 3">
    <name type="scientific">Desulfotomaculum nigrificans (strain DSM 14880 / VKM B-2319 / CO-1-SRB)</name>
    <name type="common">Desulfotomaculum carboxydivorans</name>
    <dbReference type="NCBI Taxonomy" id="868595"/>
    <lineage>
        <taxon>Bacteria</taxon>
        <taxon>Bacillati</taxon>
        <taxon>Bacillota</taxon>
        <taxon>Clostridia</taxon>
        <taxon>Eubacteriales</taxon>
        <taxon>Desulfotomaculaceae</taxon>
        <taxon>Desulfotomaculum</taxon>
    </lineage>
</organism>
<sequence length="252" mass="26920" precursor="true">MNKKLLVSALLVGALLLSVPALSSAFGIKGFWGSNPGYGSMGQGMPMMGSGMVGPGMGSGMMGMTTGGGVTLKEPVNQDKAKELVQNYLANTGLKGLSLAEMMEFDSHFYVELKEDQTGKYAEELIVDKKTGTVSPEIGPNMMWNTKYGHMGMMMGSPAGTPDKPVVSPGEAVKRANDYLTQANSGETAAEPHEFYGYYTLHTMKDGKVVGMLSVNSSTGQVWYHSWHGNFVGMEEADGDAQGHDMGQNHNQ</sequence>
<dbReference type="STRING" id="868595.Desca_2408"/>
<evidence type="ECO:0008006" key="4">
    <source>
        <dbReference type="Google" id="ProtNLM"/>
    </source>
</evidence>
<dbReference type="KEGG" id="dca:Desca_2408"/>
<dbReference type="RefSeq" id="WP_013810725.1">
    <property type="nucleotide sequence ID" value="NC_015565.1"/>
</dbReference>
<evidence type="ECO:0000313" key="3">
    <source>
        <dbReference type="Proteomes" id="UP000009226"/>
    </source>
</evidence>
<accession>F6B3S8</accession>
<dbReference type="EMBL" id="CP002736">
    <property type="protein sequence ID" value="AEF95237.1"/>
    <property type="molecule type" value="Genomic_DNA"/>
</dbReference>
<protein>
    <recommendedName>
        <fullName evidence="4">Propeptide PepSY amd peptidase M4</fullName>
    </recommendedName>
</protein>
<name>F6B3S8_DESCC</name>
<gene>
    <name evidence="2" type="ordered locus">Desca_2408</name>
</gene>
<keyword evidence="3" id="KW-1185">Reference proteome</keyword>
<keyword evidence="1" id="KW-0732">Signal</keyword>